<dbReference type="OrthoDB" id="6182985at2759"/>
<feature type="signal peptide" evidence="1">
    <location>
        <begin position="1"/>
        <end position="24"/>
    </location>
</feature>
<evidence type="ECO:0000313" key="2">
    <source>
        <dbReference type="EMBL" id="VDI15804.1"/>
    </source>
</evidence>
<feature type="chain" id="PRO_5032501483" evidence="1">
    <location>
        <begin position="25"/>
        <end position="117"/>
    </location>
</feature>
<dbReference type="Proteomes" id="UP000596742">
    <property type="component" value="Unassembled WGS sequence"/>
</dbReference>
<protein>
    <submittedName>
        <fullName evidence="2">Uncharacterized protein</fullName>
    </submittedName>
</protein>
<dbReference type="EMBL" id="UYJE01003020">
    <property type="protein sequence ID" value="VDI15804.1"/>
    <property type="molecule type" value="Genomic_DNA"/>
</dbReference>
<gene>
    <name evidence="2" type="ORF">MGAL_10B005792</name>
</gene>
<name>A0A8B6DA97_MYTGA</name>
<keyword evidence="3" id="KW-1185">Reference proteome</keyword>
<evidence type="ECO:0000313" key="3">
    <source>
        <dbReference type="Proteomes" id="UP000596742"/>
    </source>
</evidence>
<proteinExistence type="predicted"/>
<organism evidence="2 3">
    <name type="scientific">Mytilus galloprovincialis</name>
    <name type="common">Mediterranean mussel</name>
    <dbReference type="NCBI Taxonomy" id="29158"/>
    <lineage>
        <taxon>Eukaryota</taxon>
        <taxon>Metazoa</taxon>
        <taxon>Spiralia</taxon>
        <taxon>Lophotrochozoa</taxon>
        <taxon>Mollusca</taxon>
        <taxon>Bivalvia</taxon>
        <taxon>Autobranchia</taxon>
        <taxon>Pteriomorphia</taxon>
        <taxon>Mytilida</taxon>
        <taxon>Mytiloidea</taxon>
        <taxon>Mytilidae</taxon>
        <taxon>Mytilinae</taxon>
        <taxon>Mytilus</taxon>
    </lineage>
</organism>
<keyword evidence="1" id="KW-0732">Signal</keyword>
<dbReference type="AlphaFoldDB" id="A0A8B6DA97"/>
<accession>A0A8B6DA97</accession>
<evidence type="ECO:0000256" key="1">
    <source>
        <dbReference type="SAM" id="SignalP"/>
    </source>
</evidence>
<comment type="caution">
    <text evidence="2">The sequence shown here is derived from an EMBL/GenBank/DDBJ whole genome shotgun (WGS) entry which is preliminary data.</text>
</comment>
<reference evidence="2" key="1">
    <citation type="submission" date="2018-11" db="EMBL/GenBank/DDBJ databases">
        <authorList>
            <person name="Alioto T."/>
            <person name="Alioto T."/>
        </authorList>
    </citation>
    <scope>NUCLEOTIDE SEQUENCE</scope>
</reference>
<sequence length="117" mass="13380">MKSFNLELVAILILSVSLCHDTEGGPAPRVTRLEITSHSCNGRNPVFYYIQMGYATSTIVTWDGSDARRDCTEVERYTSGRTITGWRYKCERRNICTATLKLTNGRFRDQKFQNCCN</sequence>